<accession>A0A167W177</accession>
<sequence length="143" mass="15778">MTKHDPNDDLSHVDVDPPSPYASIMLIRHLRDLANCKFQPRPYLVVVCPPFSAQSDASCSPRARTWLRRPVLLAALAGAAAVLTWAETEAAPILSGPQRDHVVFSPPSIPPQARPHIPVLPDWYFDAHFSLGHTFRGVMATSH</sequence>
<evidence type="ECO:0000313" key="1">
    <source>
        <dbReference type="EMBL" id="KZP05583.1"/>
    </source>
</evidence>
<keyword evidence="2" id="KW-1185">Reference proteome</keyword>
<dbReference type="EMBL" id="KV417830">
    <property type="protein sequence ID" value="KZP05583.1"/>
    <property type="molecule type" value="Genomic_DNA"/>
</dbReference>
<protein>
    <submittedName>
        <fullName evidence="1">Uncharacterized protein</fullName>
    </submittedName>
</protein>
<dbReference type="Proteomes" id="UP000076532">
    <property type="component" value="Unassembled WGS sequence"/>
</dbReference>
<dbReference type="AlphaFoldDB" id="A0A167W177"/>
<organism evidence="1 2">
    <name type="scientific">Athelia psychrophila</name>
    <dbReference type="NCBI Taxonomy" id="1759441"/>
    <lineage>
        <taxon>Eukaryota</taxon>
        <taxon>Fungi</taxon>
        <taxon>Dikarya</taxon>
        <taxon>Basidiomycota</taxon>
        <taxon>Agaricomycotina</taxon>
        <taxon>Agaricomycetes</taxon>
        <taxon>Agaricomycetidae</taxon>
        <taxon>Atheliales</taxon>
        <taxon>Atheliaceae</taxon>
        <taxon>Athelia</taxon>
    </lineage>
</organism>
<proteinExistence type="predicted"/>
<gene>
    <name evidence="1" type="ORF">FIBSPDRAFT_1004557</name>
</gene>
<name>A0A167W177_9AGAM</name>
<reference evidence="1 2" key="1">
    <citation type="journal article" date="2016" name="Mol. Biol. Evol.">
        <title>Comparative Genomics of Early-Diverging Mushroom-Forming Fungi Provides Insights into the Origins of Lignocellulose Decay Capabilities.</title>
        <authorList>
            <person name="Nagy L.G."/>
            <person name="Riley R."/>
            <person name="Tritt A."/>
            <person name="Adam C."/>
            <person name="Daum C."/>
            <person name="Floudas D."/>
            <person name="Sun H."/>
            <person name="Yadav J.S."/>
            <person name="Pangilinan J."/>
            <person name="Larsson K.H."/>
            <person name="Matsuura K."/>
            <person name="Barry K."/>
            <person name="Labutti K."/>
            <person name="Kuo R."/>
            <person name="Ohm R.A."/>
            <person name="Bhattacharya S.S."/>
            <person name="Shirouzu T."/>
            <person name="Yoshinaga Y."/>
            <person name="Martin F.M."/>
            <person name="Grigoriev I.V."/>
            <person name="Hibbett D.S."/>
        </authorList>
    </citation>
    <scope>NUCLEOTIDE SEQUENCE [LARGE SCALE GENOMIC DNA]</scope>
    <source>
        <strain evidence="1 2">CBS 109695</strain>
    </source>
</reference>
<evidence type="ECO:0000313" key="2">
    <source>
        <dbReference type="Proteomes" id="UP000076532"/>
    </source>
</evidence>